<dbReference type="InterPro" id="IPR031984">
    <property type="entry name" value="SLC3A2_N"/>
</dbReference>
<protein>
    <submittedName>
        <fullName evidence="4">Aamy domain-containing protein</fullName>
    </submittedName>
</protein>
<organism evidence="3 4">
    <name type="scientific">Steinernema glaseri</name>
    <dbReference type="NCBI Taxonomy" id="37863"/>
    <lineage>
        <taxon>Eukaryota</taxon>
        <taxon>Metazoa</taxon>
        <taxon>Ecdysozoa</taxon>
        <taxon>Nematoda</taxon>
        <taxon>Chromadorea</taxon>
        <taxon>Rhabditida</taxon>
        <taxon>Tylenchina</taxon>
        <taxon>Panagrolaimomorpha</taxon>
        <taxon>Strongyloidoidea</taxon>
        <taxon>Steinernematidae</taxon>
        <taxon>Steinernema</taxon>
    </lineage>
</organism>
<evidence type="ECO:0000256" key="1">
    <source>
        <dbReference type="SAM" id="Phobius"/>
    </source>
</evidence>
<proteinExistence type="predicted"/>
<keyword evidence="1" id="KW-0472">Membrane</keyword>
<keyword evidence="1" id="KW-1133">Transmembrane helix</keyword>
<dbReference type="WBParaSite" id="L893_g29271.t1">
    <property type="protein sequence ID" value="L893_g29271.t1"/>
    <property type="gene ID" value="L893_g29271"/>
</dbReference>
<feature type="transmembrane region" description="Helical" evidence="1">
    <location>
        <begin position="181"/>
        <end position="204"/>
    </location>
</feature>
<keyword evidence="1" id="KW-0812">Transmembrane</keyword>
<dbReference type="InterPro" id="IPR017853">
    <property type="entry name" value="GH"/>
</dbReference>
<reference evidence="4" key="1">
    <citation type="submission" date="2016-11" db="UniProtKB">
        <authorList>
            <consortium name="WormBaseParasite"/>
        </authorList>
    </citation>
    <scope>IDENTIFICATION</scope>
</reference>
<evidence type="ECO:0000313" key="3">
    <source>
        <dbReference type="Proteomes" id="UP000095287"/>
    </source>
</evidence>
<name>A0A1I7ZSU7_9BILA</name>
<dbReference type="Pfam" id="PF16028">
    <property type="entry name" value="SLC3A2_N"/>
    <property type="match status" value="1"/>
</dbReference>
<dbReference type="AlphaFoldDB" id="A0A1I7ZSU7"/>
<dbReference type="SUPFAM" id="SSF51445">
    <property type="entry name" value="(Trans)glycosidases"/>
    <property type="match status" value="1"/>
</dbReference>
<dbReference type="PANTHER" id="PTHR10357">
    <property type="entry name" value="ALPHA-AMYLASE FAMILY MEMBER"/>
    <property type="match status" value="1"/>
</dbReference>
<evidence type="ECO:0000259" key="2">
    <source>
        <dbReference type="SMART" id="SM00642"/>
    </source>
</evidence>
<dbReference type="Pfam" id="PF00128">
    <property type="entry name" value="Alpha-amylase"/>
    <property type="match status" value="1"/>
</dbReference>
<dbReference type="PANTHER" id="PTHR10357:SF230">
    <property type="entry name" value="GLYCOSYL HYDROLASE FAMILY 13 CATALYTIC DOMAIN-CONTAINING PROTEIN"/>
    <property type="match status" value="1"/>
</dbReference>
<keyword evidence="3" id="KW-1185">Reference proteome</keyword>
<accession>A0A1I7ZSU7</accession>
<dbReference type="Proteomes" id="UP000095287">
    <property type="component" value="Unplaced"/>
</dbReference>
<dbReference type="SMART" id="SM00642">
    <property type="entry name" value="Aamy"/>
    <property type="match status" value="1"/>
</dbReference>
<dbReference type="Gene3D" id="3.20.20.80">
    <property type="entry name" value="Glycosidases"/>
    <property type="match status" value="1"/>
</dbReference>
<dbReference type="InterPro" id="IPR006047">
    <property type="entry name" value="GH13_cat_dom"/>
</dbReference>
<evidence type="ECO:0000313" key="4">
    <source>
        <dbReference type="WBParaSite" id="L893_g29271.t1"/>
    </source>
</evidence>
<sequence>MDGCREHRSEKFLLVFLSSSAAAVILIALLFQEVTPTTDLPVTLIVLGASQFTTSHTKCVVLVLTPPHLVSLISPRGATAAEPIISSAHMSSSAAERQLLNGDHQEDPHSKRHTVERGHKTESYLVAIQNNPVPLTLNPLKSEPLLEKLQESPQKRPDTVGLSLEELEKYKDDPFWSRLRWFLFVLFWLLWIVMFVAAIVIVFISPACSAKFVPTWFQTAVVYQAWVPSIQDSNADGLGDFNGLSNHVEDLRRLGVSAIFPRPFLLSDDLSETSVRDYMSVDSKLGTNAQGDTLIKKAHDKGLKVVITVPVAATSDEHDWFLRSARASLPENSQYANYYYWKRTGVNSEFVNQYRNSKVFYWHVQNKPNMPLLNWRNAQVKQAMFEVFTHWIKKGIDGFHLDTVEYLARVPDGSKPDWDGISDLIKEICAHVDEVAGNATDTKVKNVAIELRKRSRRASG</sequence>
<feature type="domain" description="Glycosyl hydrolase family 13 catalytic" evidence="2">
    <location>
        <begin position="224"/>
        <end position="456"/>
    </location>
</feature>
<dbReference type="GO" id="GO:0005975">
    <property type="term" value="P:carbohydrate metabolic process"/>
    <property type="evidence" value="ECO:0007669"/>
    <property type="project" value="InterPro"/>
</dbReference>
<feature type="transmembrane region" description="Helical" evidence="1">
    <location>
        <begin position="12"/>
        <end position="31"/>
    </location>
</feature>